<dbReference type="PANTHER" id="PTHR46652:SF8">
    <property type="entry name" value="LEUCINE RICH REPEAT CONTAINING 23"/>
    <property type="match status" value="1"/>
</dbReference>
<name>A0AA85JNW6_TRIRE</name>
<reference evidence="4" key="1">
    <citation type="submission" date="2022-06" db="EMBL/GenBank/DDBJ databases">
        <authorList>
            <person name="Berger JAMES D."/>
            <person name="Berger JAMES D."/>
        </authorList>
    </citation>
    <scope>NUCLEOTIDE SEQUENCE [LARGE SCALE GENOMIC DNA]</scope>
</reference>
<evidence type="ECO:0008006" key="6">
    <source>
        <dbReference type="Google" id="ProtNLM"/>
    </source>
</evidence>
<dbReference type="InterPro" id="IPR003591">
    <property type="entry name" value="Leu-rich_rpt_typical-subtyp"/>
</dbReference>
<dbReference type="InterPro" id="IPR001611">
    <property type="entry name" value="Leu-rich_rpt"/>
</dbReference>
<evidence type="ECO:0000256" key="1">
    <source>
        <dbReference type="ARBA" id="ARBA00022614"/>
    </source>
</evidence>
<keyword evidence="2" id="KW-0677">Repeat</keyword>
<evidence type="ECO:0000256" key="2">
    <source>
        <dbReference type="ARBA" id="ARBA00022737"/>
    </source>
</evidence>
<dbReference type="SMART" id="SM00369">
    <property type="entry name" value="LRR_TYP"/>
    <property type="match status" value="3"/>
</dbReference>
<evidence type="ECO:0000256" key="3">
    <source>
        <dbReference type="SAM" id="MobiDB-lite"/>
    </source>
</evidence>
<protein>
    <recommendedName>
        <fullName evidence="6">Leucine-rich repeat-containing protein 23</fullName>
    </recommendedName>
</protein>
<evidence type="ECO:0000313" key="5">
    <source>
        <dbReference type="WBParaSite" id="TREG1_37350.2"/>
    </source>
</evidence>
<organism evidence="4 5">
    <name type="scientific">Trichobilharzia regenti</name>
    <name type="common">Nasal bird schistosome</name>
    <dbReference type="NCBI Taxonomy" id="157069"/>
    <lineage>
        <taxon>Eukaryota</taxon>
        <taxon>Metazoa</taxon>
        <taxon>Spiralia</taxon>
        <taxon>Lophotrochozoa</taxon>
        <taxon>Platyhelminthes</taxon>
        <taxon>Trematoda</taxon>
        <taxon>Digenea</taxon>
        <taxon>Strigeidida</taxon>
        <taxon>Schistosomatoidea</taxon>
        <taxon>Schistosomatidae</taxon>
        <taxon>Trichobilharzia</taxon>
    </lineage>
</organism>
<dbReference type="InterPro" id="IPR050836">
    <property type="entry name" value="SDS22/Internalin_LRR"/>
</dbReference>
<dbReference type="WBParaSite" id="TREG1_37350.2">
    <property type="protein sequence ID" value="TREG1_37350.2"/>
    <property type="gene ID" value="TREG1_37350"/>
</dbReference>
<dbReference type="PROSITE" id="PS51450">
    <property type="entry name" value="LRR"/>
    <property type="match status" value="4"/>
</dbReference>
<dbReference type="Gene3D" id="3.80.10.10">
    <property type="entry name" value="Ribonuclease Inhibitor"/>
    <property type="match status" value="2"/>
</dbReference>
<reference evidence="5" key="2">
    <citation type="submission" date="2023-11" db="UniProtKB">
        <authorList>
            <consortium name="WormBaseParasite"/>
        </authorList>
    </citation>
    <scope>IDENTIFICATION</scope>
</reference>
<keyword evidence="4" id="KW-1185">Reference proteome</keyword>
<dbReference type="Pfam" id="PF14580">
    <property type="entry name" value="LRR_9"/>
    <property type="match status" value="1"/>
</dbReference>
<accession>A0AA85JNW6</accession>
<evidence type="ECO:0000313" key="4">
    <source>
        <dbReference type="Proteomes" id="UP000050795"/>
    </source>
</evidence>
<dbReference type="InterPro" id="IPR032675">
    <property type="entry name" value="LRR_dom_sf"/>
</dbReference>
<sequence>MMSNNFITDISPLSEIPNLMYLKADNNQITSAEPLKSLRYIEYLDLSSNKITTINNLTFLHLKHFKANDNAIATLKSENDANLSSEQFPALHTLELRGNRLVTLSGIDDMINLKTLYCAENMLRRLEGISGLKSLVRLHLRDNRITTLSGFTESLTSLEYINLRGNQVFKFSEVRHLGCLPSLKFLSLIDNPITEKDDYRQMVIGMVNKLQRLDKQRVSDKIRSVAVDFVNEHADIFEQEANEPDIIEEQNAEGMEEGKEKAEGADEEEEGEGEKDEGEEDAEPEDDDDEGDDDDDAEEEEEEEEE</sequence>
<dbReference type="SMART" id="SM00365">
    <property type="entry name" value="LRR_SD22"/>
    <property type="match status" value="5"/>
</dbReference>
<dbReference type="Proteomes" id="UP000050795">
    <property type="component" value="Unassembled WGS sequence"/>
</dbReference>
<keyword evidence="1" id="KW-0433">Leucine-rich repeat</keyword>
<dbReference type="Pfam" id="PF00560">
    <property type="entry name" value="LRR_1"/>
    <property type="match status" value="1"/>
</dbReference>
<dbReference type="SUPFAM" id="SSF52058">
    <property type="entry name" value="L domain-like"/>
    <property type="match status" value="1"/>
</dbReference>
<feature type="compositionally biased region" description="Acidic residues" evidence="3">
    <location>
        <begin position="265"/>
        <end position="306"/>
    </location>
</feature>
<proteinExistence type="predicted"/>
<dbReference type="AlphaFoldDB" id="A0AA85JNW6"/>
<dbReference type="PANTHER" id="PTHR46652">
    <property type="entry name" value="LEUCINE-RICH REPEAT AND IQ DOMAIN-CONTAINING PROTEIN 1-RELATED"/>
    <property type="match status" value="1"/>
</dbReference>
<feature type="region of interest" description="Disordered" evidence="3">
    <location>
        <begin position="236"/>
        <end position="306"/>
    </location>
</feature>
<feature type="compositionally biased region" description="Acidic residues" evidence="3">
    <location>
        <begin position="237"/>
        <end position="255"/>
    </location>
</feature>